<gene>
    <name evidence="1" type="ORF">SAMN05444581_12726</name>
</gene>
<dbReference type="Proteomes" id="UP000198755">
    <property type="component" value="Unassembled WGS sequence"/>
</dbReference>
<protein>
    <submittedName>
        <fullName evidence="1">Uncharacterized protein</fullName>
    </submittedName>
</protein>
<proteinExistence type="predicted"/>
<dbReference type="AlphaFoldDB" id="A0A1I4CQJ6"/>
<sequence length="41" mass="4342">MFVSGVITGLGASRAACLWLLQPWIVSTRAALAKRGETPGR</sequence>
<name>A0A1I4CQJ6_9HYPH</name>
<organism evidence="1 2">
    <name type="scientific">Methylocapsa palsarum</name>
    <dbReference type="NCBI Taxonomy" id="1612308"/>
    <lineage>
        <taxon>Bacteria</taxon>
        <taxon>Pseudomonadati</taxon>
        <taxon>Pseudomonadota</taxon>
        <taxon>Alphaproteobacteria</taxon>
        <taxon>Hyphomicrobiales</taxon>
        <taxon>Beijerinckiaceae</taxon>
        <taxon>Methylocapsa</taxon>
    </lineage>
</organism>
<dbReference type="EMBL" id="FOSN01000027">
    <property type="protein sequence ID" value="SFK83574.1"/>
    <property type="molecule type" value="Genomic_DNA"/>
</dbReference>
<keyword evidence="2" id="KW-1185">Reference proteome</keyword>
<evidence type="ECO:0000313" key="1">
    <source>
        <dbReference type="EMBL" id="SFK83574.1"/>
    </source>
</evidence>
<accession>A0A1I4CQJ6</accession>
<reference evidence="1 2" key="1">
    <citation type="submission" date="2016-10" db="EMBL/GenBank/DDBJ databases">
        <authorList>
            <person name="de Groot N.N."/>
        </authorList>
    </citation>
    <scope>NUCLEOTIDE SEQUENCE [LARGE SCALE GENOMIC DNA]</scope>
    <source>
        <strain evidence="1 2">NE2</strain>
    </source>
</reference>
<evidence type="ECO:0000313" key="2">
    <source>
        <dbReference type="Proteomes" id="UP000198755"/>
    </source>
</evidence>